<evidence type="ECO:0000256" key="2">
    <source>
        <dbReference type="ARBA" id="ARBA00022814"/>
    </source>
</evidence>
<evidence type="ECO:0000256" key="4">
    <source>
        <dbReference type="ARBA" id="ARBA00023163"/>
    </source>
</evidence>
<accession>B1GZN1</accession>
<gene>
    <name evidence="5" type="primary">nusG</name>
    <name evidence="9" type="ordered locus">TGRD_228</name>
</gene>
<keyword evidence="1 5" id="KW-0806">Transcription termination</keyword>
<dbReference type="RefSeq" id="WP_015423240.1">
    <property type="nucleotide sequence ID" value="NC_020419.1"/>
</dbReference>
<reference evidence="10" key="1">
    <citation type="journal article" date="2008" name="Proc. Natl. Acad. Sci. U.S.A.">
        <title>Complete genome of the uncultured termite group 1 bacteria in a single host protist cell.</title>
        <authorList>
            <person name="Hongoh Y."/>
            <person name="Sharma V.K."/>
            <person name="Prakash T."/>
            <person name="Noda S."/>
            <person name="Taylor T.D."/>
            <person name="Kudo T."/>
            <person name="Sakaki Y."/>
            <person name="Toyoda A."/>
            <person name="Hattori M."/>
            <person name="Ohkuma M."/>
        </authorList>
    </citation>
    <scope>NUCLEOTIDE SEQUENCE [LARGE SCALE GENOMIC DNA]</scope>
    <source>
        <strain evidence="10">Rs-D17 genomovar Ri2008</strain>
    </source>
</reference>
<dbReference type="GO" id="GO:0032784">
    <property type="term" value="P:regulation of DNA-templated transcription elongation"/>
    <property type="evidence" value="ECO:0007669"/>
    <property type="project" value="InterPro"/>
</dbReference>
<keyword evidence="2 5" id="KW-0889">Transcription antitermination</keyword>
<dbReference type="NCBIfam" id="TIGR00922">
    <property type="entry name" value="nusG"/>
    <property type="match status" value="1"/>
</dbReference>
<evidence type="ECO:0000256" key="3">
    <source>
        <dbReference type="ARBA" id="ARBA00023015"/>
    </source>
</evidence>
<dbReference type="FunFam" id="2.30.30.30:FF:000002">
    <property type="entry name" value="Transcription termination/antitermination factor NusG"/>
    <property type="match status" value="1"/>
</dbReference>
<dbReference type="SUPFAM" id="SSF82679">
    <property type="entry name" value="N-utilization substance G protein NusG, N-terminal domain"/>
    <property type="match status" value="1"/>
</dbReference>
<evidence type="ECO:0000256" key="6">
    <source>
        <dbReference type="NCBIfam" id="TIGR00922"/>
    </source>
</evidence>
<dbReference type="PANTHER" id="PTHR30265:SF2">
    <property type="entry name" value="TRANSCRIPTION TERMINATION_ANTITERMINATION PROTEIN NUSG"/>
    <property type="match status" value="1"/>
</dbReference>
<dbReference type="InterPro" id="IPR043425">
    <property type="entry name" value="NusG-like"/>
</dbReference>
<evidence type="ECO:0000313" key="9">
    <source>
        <dbReference type="EMBL" id="BAG13713.1"/>
    </source>
</evidence>
<dbReference type="SMART" id="SM00738">
    <property type="entry name" value="NGN"/>
    <property type="match status" value="1"/>
</dbReference>
<dbReference type="InterPro" id="IPR006645">
    <property type="entry name" value="NGN-like_dom"/>
</dbReference>
<sequence length="176" mass="20235">MANQWYVVHVYSGHEYKVKKGLEMTVANLNMQDTISQILVPTEEVIEVKQNKKKIKKRKFYPGYIFVEMTINNSTYWLIRNTAGVTGFLGGVKPIPISQFEVENILNTVANPDTSKPRPAVSFEKEENIRIIEGPFKHFIGIVEEVNHERGKLRVMVTIFGRHTPVELGFLQVEKM</sequence>
<accession>A0A1C9ZRR5</accession>
<dbReference type="GO" id="GO:0005829">
    <property type="term" value="C:cytosol"/>
    <property type="evidence" value="ECO:0007669"/>
    <property type="project" value="TreeGrafter"/>
</dbReference>
<dbReference type="GO" id="GO:0006353">
    <property type="term" value="P:DNA-templated transcription termination"/>
    <property type="evidence" value="ECO:0007669"/>
    <property type="project" value="UniProtKB-UniRule"/>
</dbReference>
<dbReference type="PROSITE" id="PS01014">
    <property type="entry name" value="NUSG"/>
    <property type="match status" value="1"/>
</dbReference>
<comment type="similarity">
    <text evidence="5 7">Belongs to the NusG family.</text>
</comment>
<dbReference type="KEGG" id="eti:RSTT_204"/>
<dbReference type="PATRIC" id="fig|471821.5.peg.346"/>
<keyword evidence="10" id="KW-1185">Reference proteome</keyword>
<keyword evidence="3 5" id="KW-0805">Transcription regulation</keyword>
<dbReference type="InterPro" id="IPR036735">
    <property type="entry name" value="NGN_dom_sf"/>
</dbReference>
<dbReference type="KEGG" id="rsd:TGRD_228"/>
<dbReference type="GO" id="GO:0031564">
    <property type="term" value="P:transcription antitermination"/>
    <property type="evidence" value="ECO:0007669"/>
    <property type="project" value="UniProtKB-UniRule"/>
</dbReference>
<dbReference type="Gene3D" id="2.30.30.30">
    <property type="match status" value="1"/>
</dbReference>
<organism evidence="9 10">
    <name type="scientific">Endomicrobium trichonymphae</name>
    <dbReference type="NCBI Taxonomy" id="1408204"/>
    <lineage>
        <taxon>Bacteria</taxon>
        <taxon>Pseudomonadati</taxon>
        <taxon>Elusimicrobiota</taxon>
        <taxon>Endomicrobiia</taxon>
        <taxon>Endomicrobiales</taxon>
        <taxon>Endomicrobiaceae</taxon>
        <taxon>Candidatus Endomicrobiellum</taxon>
    </lineage>
</organism>
<keyword evidence="4 5" id="KW-0804">Transcription</keyword>
<dbReference type="AlphaFoldDB" id="B1GZN1"/>
<feature type="domain" description="NusG-like N-terminal" evidence="8">
    <location>
        <begin position="2"/>
        <end position="109"/>
    </location>
</feature>
<comment type="function">
    <text evidence="5 7">Participates in transcription elongation, termination and antitermination.</text>
</comment>
<name>B1GZN1_ENDTX</name>
<dbReference type="CDD" id="cd09891">
    <property type="entry name" value="NGN_Bact_1"/>
    <property type="match status" value="1"/>
</dbReference>
<dbReference type="InterPro" id="IPR014722">
    <property type="entry name" value="Rib_uL2_dom2"/>
</dbReference>
<dbReference type="STRING" id="471821.TGRD_230"/>
<dbReference type="SUPFAM" id="SSF50104">
    <property type="entry name" value="Translation proteins SH3-like domain"/>
    <property type="match status" value="1"/>
</dbReference>
<proteinExistence type="inferred from homology"/>
<evidence type="ECO:0000256" key="7">
    <source>
        <dbReference type="RuleBase" id="RU000538"/>
    </source>
</evidence>
<evidence type="ECO:0000259" key="8">
    <source>
        <dbReference type="SMART" id="SM00738"/>
    </source>
</evidence>
<dbReference type="HAMAP" id="MF_00948">
    <property type="entry name" value="NusG"/>
    <property type="match status" value="1"/>
</dbReference>
<dbReference type="OrthoDB" id="9809075at2"/>
<dbReference type="Proteomes" id="UP000001691">
    <property type="component" value="Chromosome"/>
</dbReference>
<dbReference type="CDD" id="cd06091">
    <property type="entry name" value="KOW_NusG"/>
    <property type="match status" value="1"/>
</dbReference>
<evidence type="ECO:0000313" key="10">
    <source>
        <dbReference type="Proteomes" id="UP000001691"/>
    </source>
</evidence>
<protein>
    <recommendedName>
        <fullName evidence="5 6">Transcription termination/antitermination protein NusG</fullName>
    </recommendedName>
</protein>
<dbReference type="PRINTS" id="PR00338">
    <property type="entry name" value="NUSGTNSCPFCT"/>
</dbReference>
<dbReference type="EMBL" id="AP009510">
    <property type="protein sequence ID" value="BAG13713.1"/>
    <property type="molecule type" value="Genomic_DNA"/>
</dbReference>
<dbReference type="HOGENOM" id="CLU_067287_1_0_0"/>
<dbReference type="InterPro" id="IPR001062">
    <property type="entry name" value="Transcrpt_antiterm_NusG"/>
</dbReference>
<dbReference type="InterPro" id="IPR015869">
    <property type="entry name" value="Transcrpt_antiterm_NusG_bac_CS"/>
</dbReference>
<evidence type="ECO:0000256" key="1">
    <source>
        <dbReference type="ARBA" id="ARBA00022472"/>
    </source>
</evidence>
<evidence type="ECO:0000256" key="5">
    <source>
        <dbReference type="HAMAP-Rule" id="MF_00948"/>
    </source>
</evidence>
<dbReference type="GO" id="GO:0006354">
    <property type="term" value="P:DNA-templated transcription elongation"/>
    <property type="evidence" value="ECO:0007669"/>
    <property type="project" value="UniProtKB-UniRule"/>
</dbReference>
<dbReference type="Gene3D" id="3.30.70.940">
    <property type="entry name" value="NusG, N-terminal domain"/>
    <property type="match status" value="1"/>
</dbReference>
<dbReference type="InterPro" id="IPR047050">
    <property type="entry name" value="NGN"/>
</dbReference>
<dbReference type="Pfam" id="PF02357">
    <property type="entry name" value="NusG"/>
    <property type="match status" value="1"/>
</dbReference>
<dbReference type="PANTHER" id="PTHR30265">
    <property type="entry name" value="RHO-INTERACTING TRANSCRIPTION TERMINATION FACTOR NUSG"/>
    <property type="match status" value="1"/>
</dbReference>
<dbReference type="InterPro" id="IPR008991">
    <property type="entry name" value="Translation_prot_SH3-like_sf"/>
</dbReference>